<protein>
    <recommendedName>
        <fullName evidence="3">STAS domain-containing protein</fullName>
    </recommendedName>
</protein>
<dbReference type="Proteomes" id="UP000366872">
    <property type="component" value="Unassembled WGS sequence"/>
</dbReference>
<dbReference type="AlphaFoldDB" id="A0A6C2U8W7"/>
<name>A0A6C2U8W7_PONDE</name>
<keyword evidence="2" id="KW-1185">Reference proteome</keyword>
<proteinExistence type="predicted"/>
<dbReference type="EMBL" id="CAAHFG010000003">
    <property type="protein sequence ID" value="VGO15834.1"/>
    <property type="molecule type" value="Genomic_DNA"/>
</dbReference>
<sequence>MYLLEIDQTHNRTHLTLSDHFDESEAKSLLDEFQQRIGELKPDFHVLCDLTTLDEFESEARTHFRELMDYFNGNGVRKIIRITSKPLHDFGLTVMSHFHYGNDVHVITCETFKEAQKHL</sequence>
<accession>A0A6C2U8W7</accession>
<evidence type="ECO:0000313" key="1">
    <source>
        <dbReference type="EMBL" id="VGO15834.1"/>
    </source>
</evidence>
<evidence type="ECO:0000313" key="2">
    <source>
        <dbReference type="Proteomes" id="UP000366872"/>
    </source>
</evidence>
<organism evidence="1 2">
    <name type="scientific">Pontiella desulfatans</name>
    <dbReference type="NCBI Taxonomy" id="2750659"/>
    <lineage>
        <taxon>Bacteria</taxon>
        <taxon>Pseudomonadati</taxon>
        <taxon>Kiritimatiellota</taxon>
        <taxon>Kiritimatiellia</taxon>
        <taxon>Kiritimatiellales</taxon>
        <taxon>Pontiellaceae</taxon>
        <taxon>Pontiella</taxon>
    </lineage>
</organism>
<gene>
    <name evidence="1" type="ORF">PDESU_04421</name>
</gene>
<reference evidence="1 2" key="1">
    <citation type="submission" date="2019-04" db="EMBL/GenBank/DDBJ databases">
        <authorList>
            <person name="Van Vliet M D."/>
        </authorList>
    </citation>
    <scope>NUCLEOTIDE SEQUENCE [LARGE SCALE GENOMIC DNA]</scope>
    <source>
        <strain evidence="1 2">F1</strain>
    </source>
</reference>
<dbReference type="RefSeq" id="WP_168442493.1">
    <property type="nucleotide sequence ID" value="NZ_CAAHFG010000003.1"/>
</dbReference>
<evidence type="ECO:0008006" key="3">
    <source>
        <dbReference type="Google" id="ProtNLM"/>
    </source>
</evidence>